<name>A0A8S9ZUB1_9BILA</name>
<organism evidence="3 4">
    <name type="scientific">Meloidogyne graminicola</name>
    <dbReference type="NCBI Taxonomy" id="189291"/>
    <lineage>
        <taxon>Eukaryota</taxon>
        <taxon>Metazoa</taxon>
        <taxon>Ecdysozoa</taxon>
        <taxon>Nematoda</taxon>
        <taxon>Chromadorea</taxon>
        <taxon>Rhabditida</taxon>
        <taxon>Tylenchina</taxon>
        <taxon>Tylenchomorpha</taxon>
        <taxon>Tylenchoidea</taxon>
        <taxon>Meloidogynidae</taxon>
        <taxon>Meloidogyninae</taxon>
        <taxon>Meloidogyne</taxon>
    </lineage>
</organism>
<feature type="compositionally biased region" description="Polar residues" evidence="2">
    <location>
        <begin position="19"/>
        <end position="33"/>
    </location>
</feature>
<evidence type="ECO:0000256" key="2">
    <source>
        <dbReference type="SAM" id="MobiDB-lite"/>
    </source>
</evidence>
<feature type="non-terminal residue" evidence="3">
    <location>
        <position position="162"/>
    </location>
</feature>
<dbReference type="Proteomes" id="UP000605970">
    <property type="component" value="Unassembled WGS sequence"/>
</dbReference>
<keyword evidence="1" id="KW-0175">Coiled coil</keyword>
<reference evidence="3" key="1">
    <citation type="journal article" date="2020" name="Ecol. Evol.">
        <title>Genome structure and content of the rice root-knot nematode (Meloidogyne graminicola).</title>
        <authorList>
            <person name="Phan N.T."/>
            <person name="Danchin E.G.J."/>
            <person name="Klopp C."/>
            <person name="Perfus-Barbeoch L."/>
            <person name="Kozlowski D.K."/>
            <person name="Koutsovoulos G.D."/>
            <person name="Lopez-Roques C."/>
            <person name="Bouchez O."/>
            <person name="Zahm M."/>
            <person name="Besnard G."/>
            <person name="Bellafiore S."/>
        </authorList>
    </citation>
    <scope>NUCLEOTIDE SEQUENCE</scope>
    <source>
        <strain evidence="3">VN-18</strain>
    </source>
</reference>
<dbReference type="EMBL" id="JABEBT010000026">
    <property type="protein sequence ID" value="KAF7636840.1"/>
    <property type="molecule type" value="Genomic_DNA"/>
</dbReference>
<accession>A0A8S9ZUB1</accession>
<evidence type="ECO:0000256" key="1">
    <source>
        <dbReference type="SAM" id="Coils"/>
    </source>
</evidence>
<keyword evidence="4" id="KW-1185">Reference proteome</keyword>
<protein>
    <submittedName>
        <fullName evidence="3">Uncharacterized protein</fullName>
    </submittedName>
</protein>
<evidence type="ECO:0000313" key="3">
    <source>
        <dbReference type="EMBL" id="KAF7636840.1"/>
    </source>
</evidence>
<evidence type="ECO:0000313" key="4">
    <source>
        <dbReference type="Proteomes" id="UP000605970"/>
    </source>
</evidence>
<dbReference type="AlphaFoldDB" id="A0A8S9ZUB1"/>
<gene>
    <name evidence="3" type="ORF">Mgra_00003784</name>
</gene>
<proteinExistence type="predicted"/>
<comment type="caution">
    <text evidence="3">The sequence shown here is derived from an EMBL/GenBank/DDBJ whole genome shotgun (WGS) entry which is preliminary data.</text>
</comment>
<sequence length="162" mass="18974">SILFIIISKFEVVAPGRQENPQNTPRRQSTTPINERRNQRRIKNIYIKLIKLRQRLNILREEVGTESTSPLQILLASINRISELQSLIQHNENQNNNLNGQENQQIQQLESNQLNMRNTQVQQIIQTSQHRNDQNLVDEQNNFNVLDNNIANNQHQPPENDQ</sequence>
<feature type="region of interest" description="Disordered" evidence="2">
    <location>
        <begin position="16"/>
        <end position="37"/>
    </location>
</feature>
<feature type="coiled-coil region" evidence="1">
    <location>
        <begin position="42"/>
        <end position="104"/>
    </location>
</feature>